<feature type="compositionally biased region" description="Acidic residues" evidence="1">
    <location>
        <begin position="168"/>
        <end position="188"/>
    </location>
</feature>
<feature type="region of interest" description="Disordered" evidence="1">
    <location>
        <begin position="634"/>
        <end position="656"/>
    </location>
</feature>
<evidence type="ECO:0000256" key="1">
    <source>
        <dbReference type="SAM" id="MobiDB-lite"/>
    </source>
</evidence>
<keyword evidence="4" id="KW-1185">Reference proteome</keyword>
<feature type="compositionally biased region" description="Polar residues" evidence="1">
    <location>
        <begin position="195"/>
        <end position="225"/>
    </location>
</feature>
<feature type="compositionally biased region" description="Acidic residues" evidence="1">
    <location>
        <begin position="305"/>
        <end position="319"/>
    </location>
</feature>
<keyword evidence="2" id="KW-0812">Transmembrane</keyword>
<organism evidence="3 4">
    <name type="scientific">Folsomia candida</name>
    <name type="common">Springtail</name>
    <dbReference type="NCBI Taxonomy" id="158441"/>
    <lineage>
        <taxon>Eukaryota</taxon>
        <taxon>Metazoa</taxon>
        <taxon>Ecdysozoa</taxon>
        <taxon>Arthropoda</taxon>
        <taxon>Hexapoda</taxon>
        <taxon>Collembola</taxon>
        <taxon>Entomobryomorpha</taxon>
        <taxon>Isotomoidea</taxon>
        <taxon>Isotomidae</taxon>
        <taxon>Proisotominae</taxon>
        <taxon>Folsomia</taxon>
    </lineage>
</organism>
<proteinExistence type="predicted"/>
<protein>
    <submittedName>
        <fullName evidence="3">Uncharacterized protein</fullName>
    </submittedName>
</protein>
<name>A0A226E743_FOLCA</name>
<gene>
    <name evidence="3" type="ORF">Fcan01_11930</name>
</gene>
<dbReference type="Proteomes" id="UP000198287">
    <property type="component" value="Unassembled WGS sequence"/>
</dbReference>
<keyword evidence="2" id="KW-0472">Membrane</keyword>
<reference evidence="3 4" key="1">
    <citation type="submission" date="2015-12" db="EMBL/GenBank/DDBJ databases">
        <title>The genome of Folsomia candida.</title>
        <authorList>
            <person name="Faddeeva A."/>
            <person name="Derks M.F."/>
            <person name="Anvar Y."/>
            <person name="Smit S."/>
            <person name="Van Straalen N."/>
            <person name="Roelofs D."/>
        </authorList>
    </citation>
    <scope>NUCLEOTIDE SEQUENCE [LARGE SCALE GENOMIC DNA]</scope>
    <source>
        <strain evidence="3 4">VU population</strain>
        <tissue evidence="3">Whole body</tissue>
    </source>
</reference>
<dbReference type="PROSITE" id="PS51257">
    <property type="entry name" value="PROKAR_LIPOPROTEIN"/>
    <property type="match status" value="1"/>
</dbReference>
<evidence type="ECO:0000256" key="2">
    <source>
        <dbReference type="SAM" id="Phobius"/>
    </source>
</evidence>
<evidence type="ECO:0000313" key="3">
    <source>
        <dbReference type="EMBL" id="OXA52787.1"/>
    </source>
</evidence>
<comment type="caution">
    <text evidence="3">The sequence shown here is derived from an EMBL/GenBank/DDBJ whole genome shotgun (WGS) entry which is preliminary data.</text>
</comment>
<dbReference type="OrthoDB" id="8122540at2759"/>
<feature type="compositionally biased region" description="Basic and acidic residues" evidence="1">
    <location>
        <begin position="643"/>
        <end position="656"/>
    </location>
</feature>
<keyword evidence="2" id="KW-1133">Transmembrane helix</keyword>
<feature type="transmembrane region" description="Helical" evidence="2">
    <location>
        <begin position="6"/>
        <end position="27"/>
    </location>
</feature>
<evidence type="ECO:0000313" key="4">
    <source>
        <dbReference type="Proteomes" id="UP000198287"/>
    </source>
</evidence>
<feature type="region of interest" description="Disordered" evidence="1">
    <location>
        <begin position="127"/>
        <end position="324"/>
    </location>
</feature>
<feature type="compositionally biased region" description="Basic and acidic residues" evidence="1">
    <location>
        <begin position="157"/>
        <end position="167"/>
    </location>
</feature>
<dbReference type="EMBL" id="LNIX01000006">
    <property type="protein sequence ID" value="OXA52787.1"/>
    <property type="molecule type" value="Genomic_DNA"/>
</dbReference>
<dbReference type="AlphaFoldDB" id="A0A226E743"/>
<accession>A0A226E743</accession>
<sequence length="656" mass="72747">MDTRKVSAAVGFTLLMGCVVAVVVVIYNGSGVRTSYRSSMEKSWKTRELSMKGKQDVVGSISTTSESPVQEAKKLADELQKLFTSKISHPVVSSTKRVGSGVVTVVDDDDEMGTLEDGKTIHTKNLGTLKEESPSKILPATNPDKQNKISQLDQVEDEVKSHGNPEKDDMDPNQDESPIETDSPDDNDDHYPTFNMPSVNSRPMIPNTQRDPPTMVQQPRSNILLVQSPSSSRHPPQRPTDTVNIRLSPPPRGVNSQLQDRISHGDGVPKYQTRKDHFPLQGDDDTYYQNQGYREPTPLGSREDETADEDYEQDQEEQIVDTRSASARDPLKAMGNMLQLITDVYQRGKDGLDMTGFLRVINETVQRGNNNNLLSQLNQMYSKKPSLLFPPPKSASVGRNALENSLSAFVFMSFGVFLLNQIHNFMGGSGQIGRNGDDKHALRQGRKLDNFDLDHSELNFLFEPPTEADTTTLFNGSEDGKGLLPISDAVKNRPGHQEKNNETRSEVVEKVVTSNRNATNVGVNTLPNRTSNYVNNMFRAAINLVNAYTKDTQALDCIWSKYCQDLDKTSAQHGSLYSIAARINSVGLRLIMGQIQTELTVDAVLHSLLGWDGLPCVKMFSKCNMVHGKLLRQQDDGGINDQRGGERQHNQTGKAE</sequence>